<evidence type="ECO:0000256" key="1">
    <source>
        <dbReference type="SAM" id="MobiDB-lite"/>
    </source>
</evidence>
<dbReference type="AlphaFoldDB" id="A0AAP0NJV3"/>
<protein>
    <submittedName>
        <fullName evidence="2">Uncharacterized protein</fullName>
    </submittedName>
</protein>
<feature type="region of interest" description="Disordered" evidence="1">
    <location>
        <begin position="1"/>
        <end position="107"/>
    </location>
</feature>
<feature type="compositionally biased region" description="Basic residues" evidence="1">
    <location>
        <begin position="70"/>
        <end position="80"/>
    </location>
</feature>
<dbReference type="GO" id="GO:0006952">
    <property type="term" value="P:defense response"/>
    <property type="evidence" value="ECO:0007669"/>
    <property type="project" value="InterPro"/>
</dbReference>
<dbReference type="EMBL" id="JBBPBK010000013">
    <property type="protein sequence ID" value="KAK9272059.1"/>
    <property type="molecule type" value="Genomic_DNA"/>
</dbReference>
<reference evidence="2 3" key="1">
    <citation type="journal article" date="2024" name="Plant J.">
        <title>Genome sequences and population genomics reveal climatic adaptation and genomic divergence between two closely related sweetgum species.</title>
        <authorList>
            <person name="Xu W.Q."/>
            <person name="Ren C.Q."/>
            <person name="Zhang X.Y."/>
            <person name="Comes H.P."/>
            <person name="Liu X.H."/>
            <person name="Li Y.G."/>
            <person name="Kettle C.J."/>
            <person name="Jalonen R."/>
            <person name="Gaisberger H."/>
            <person name="Ma Y.Z."/>
            <person name="Qiu Y.X."/>
        </authorList>
    </citation>
    <scope>NUCLEOTIDE SEQUENCE [LARGE SCALE GENOMIC DNA]</scope>
    <source>
        <strain evidence="2">Hangzhou</strain>
    </source>
</reference>
<feature type="compositionally biased region" description="Polar residues" evidence="1">
    <location>
        <begin position="36"/>
        <end position="52"/>
    </location>
</feature>
<evidence type="ECO:0000313" key="3">
    <source>
        <dbReference type="Proteomes" id="UP001415857"/>
    </source>
</evidence>
<organism evidence="2 3">
    <name type="scientific">Liquidambar formosana</name>
    <name type="common">Formosan gum</name>
    <dbReference type="NCBI Taxonomy" id="63359"/>
    <lineage>
        <taxon>Eukaryota</taxon>
        <taxon>Viridiplantae</taxon>
        <taxon>Streptophyta</taxon>
        <taxon>Embryophyta</taxon>
        <taxon>Tracheophyta</taxon>
        <taxon>Spermatophyta</taxon>
        <taxon>Magnoliopsida</taxon>
        <taxon>eudicotyledons</taxon>
        <taxon>Gunneridae</taxon>
        <taxon>Pentapetalae</taxon>
        <taxon>Saxifragales</taxon>
        <taxon>Altingiaceae</taxon>
        <taxon>Liquidambar</taxon>
    </lineage>
</organism>
<feature type="compositionally biased region" description="Low complexity" evidence="1">
    <location>
        <begin position="85"/>
        <end position="98"/>
    </location>
</feature>
<keyword evidence="3" id="KW-1185">Reference proteome</keyword>
<dbReference type="GO" id="GO:0010090">
    <property type="term" value="P:trichome morphogenesis"/>
    <property type="evidence" value="ECO:0007669"/>
    <property type="project" value="InterPro"/>
</dbReference>
<dbReference type="GO" id="GO:0010150">
    <property type="term" value="P:leaf senescence"/>
    <property type="evidence" value="ECO:0007669"/>
    <property type="project" value="InterPro"/>
</dbReference>
<accession>A0AAP0NJV3</accession>
<gene>
    <name evidence="2" type="ORF">L1049_002428</name>
</gene>
<feature type="compositionally biased region" description="Low complexity" evidence="1">
    <location>
        <begin position="9"/>
        <end position="25"/>
    </location>
</feature>
<sequence length="174" mass="18564">MEVPPPSLQPLQPSNGGVSTEEPTTATPPPSIPPQMKTQTGHTSAVNLSNPTGHIPPPSSKPIHNNGKLVNHKNKKKQKAPLHVSAPASSSASSSSSPQRGTRVANRRRNPRILVGLNRRGWSDVEAIALPLGFSIAAVVAQVLEMKDAAGERMSADHLSMVFFLSSFKNKYLL</sequence>
<dbReference type="PANTHER" id="PTHR35322">
    <property type="entry name" value="PROTEIN CPR-5"/>
    <property type="match status" value="1"/>
</dbReference>
<dbReference type="PANTHER" id="PTHR35322:SF2">
    <property type="entry name" value="PROTEIN CPR-5"/>
    <property type="match status" value="1"/>
</dbReference>
<evidence type="ECO:0000313" key="2">
    <source>
        <dbReference type="EMBL" id="KAK9272059.1"/>
    </source>
</evidence>
<comment type="caution">
    <text evidence="2">The sequence shown here is derived from an EMBL/GenBank/DDBJ whole genome shotgun (WGS) entry which is preliminary data.</text>
</comment>
<name>A0AAP0NJV3_LIQFO</name>
<proteinExistence type="predicted"/>
<dbReference type="InterPro" id="IPR044708">
    <property type="entry name" value="CPR5"/>
</dbReference>
<dbReference type="Proteomes" id="UP001415857">
    <property type="component" value="Unassembled WGS sequence"/>
</dbReference>